<feature type="region of interest" description="Disordered" evidence="2">
    <location>
        <begin position="490"/>
        <end position="618"/>
    </location>
</feature>
<name>A0AAE0BB11_9CHLO</name>
<evidence type="ECO:0000313" key="4">
    <source>
        <dbReference type="Proteomes" id="UP001190700"/>
    </source>
</evidence>
<keyword evidence="4" id="KW-1185">Reference proteome</keyword>
<feature type="region of interest" description="Disordered" evidence="2">
    <location>
        <begin position="209"/>
        <end position="371"/>
    </location>
</feature>
<feature type="compositionally biased region" description="Polar residues" evidence="2">
    <location>
        <begin position="20"/>
        <end position="30"/>
    </location>
</feature>
<gene>
    <name evidence="3" type="ORF">CYMTET_57006</name>
</gene>
<sequence length="618" mass="67038">MNSDHSSTPQFNPTLDHWPPSSSGQGTSSATPQLYVAAPAHTYAPAELTTPHHDPRLQPAIVHAPYGVPFTPGAVSQAGWSTQPAAVHAPYGMSMAPGAVPQAEWLPAQLPTVQTDLHGGLPISYHPVAGPSSEWTWNMGNVYGQPPVLYPQPRLAPMPYHAPMSYDPSVAGRWTSPRGLAMKASSPSMLPTEQQRLWWIQMNRQLQTSTAPSTVLPSTSARPDNVIDQEYPRVQPDEETRMKTDNLDEDGRPLLPLKSYTSGASTDPMDAGEAAVQHQKSSRRRRRSSGPHSLLKNMTSPPRSSGESSGGGRRTSPTQAVGDLDSDGSGSGTSTSRPSSSRSHGGDLSRRQQRRRKRGTEHREREARRQAQITAKITAEQVEAMERRSREQFQMLLAEQAAANADREKESTDRLKDALSARLTANEFQRDTMGRQRDALTSAQAEMAQLRKELGQLIAKRSELEQRLVEPQIHSLTEAAGRLVIDLTPRHAAPNSDSDEVSSAAVVQGSVRSMREDPATRAVVRRRDSVDSHVAHLPSSNEPVPTDRPAMRWDSSSTKYAPPQRRGGKEPANPLIGGDKDGDASGIGEDGDHADDRPGPGERALPSAPRSVAPDNGV</sequence>
<feature type="compositionally biased region" description="Basic residues" evidence="2">
    <location>
        <begin position="280"/>
        <end position="289"/>
    </location>
</feature>
<dbReference type="EMBL" id="LGRX02035933">
    <property type="protein sequence ID" value="KAK3232653.1"/>
    <property type="molecule type" value="Genomic_DNA"/>
</dbReference>
<feature type="compositionally biased region" description="Basic and acidic residues" evidence="2">
    <location>
        <begin position="513"/>
        <end position="534"/>
    </location>
</feature>
<feature type="compositionally biased region" description="Polar residues" evidence="2">
    <location>
        <begin position="1"/>
        <end position="13"/>
    </location>
</feature>
<organism evidence="3 4">
    <name type="scientific">Cymbomonas tetramitiformis</name>
    <dbReference type="NCBI Taxonomy" id="36881"/>
    <lineage>
        <taxon>Eukaryota</taxon>
        <taxon>Viridiplantae</taxon>
        <taxon>Chlorophyta</taxon>
        <taxon>Pyramimonadophyceae</taxon>
        <taxon>Pyramimonadales</taxon>
        <taxon>Pyramimonadaceae</taxon>
        <taxon>Cymbomonas</taxon>
    </lineage>
</organism>
<feature type="compositionally biased region" description="Basic and acidic residues" evidence="2">
    <location>
        <begin position="235"/>
        <end position="252"/>
    </location>
</feature>
<proteinExistence type="predicted"/>
<evidence type="ECO:0000256" key="1">
    <source>
        <dbReference type="SAM" id="Coils"/>
    </source>
</evidence>
<protein>
    <submittedName>
        <fullName evidence="3">Uncharacterized protein</fullName>
    </submittedName>
</protein>
<accession>A0AAE0BB11</accession>
<comment type="caution">
    <text evidence="3">The sequence shown here is derived from an EMBL/GenBank/DDBJ whole genome shotgun (WGS) entry which is preliminary data.</text>
</comment>
<dbReference type="AlphaFoldDB" id="A0AAE0BB11"/>
<feature type="compositionally biased region" description="Polar residues" evidence="2">
    <location>
        <begin position="209"/>
        <end position="222"/>
    </location>
</feature>
<feature type="coiled-coil region" evidence="1">
    <location>
        <begin position="433"/>
        <end position="467"/>
    </location>
</feature>
<feature type="region of interest" description="Disordered" evidence="2">
    <location>
        <begin position="1"/>
        <end position="30"/>
    </location>
</feature>
<feature type="compositionally biased region" description="Basic and acidic residues" evidence="2">
    <location>
        <begin position="590"/>
        <end position="600"/>
    </location>
</feature>
<dbReference type="Proteomes" id="UP001190700">
    <property type="component" value="Unassembled WGS sequence"/>
</dbReference>
<evidence type="ECO:0000256" key="2">
    <source>
        <dbReference type="SAM" id="MobiDB-lite"/>
    </source>
</evidence>
<reference evidence="3 4" key="1">
    <citation type="journal article" date="2015" name="Genome Biol. Evol.">
        <title>Comparative Genomics of a Bacterivorous Green Alga Reveals Evolutionary Causalities and Consequences of Phago-Mixotrophic Mode of Nutrition.</title>
        <authorList>
            <person name="Burns J.A."/>
            <person name="Paasch A."/>
            <person name="Narechania A."/>
            <person name="Kim E."/>
        </authorList>
    </citation>
    <scope>NUCLEOTIDE SEQUENCE [LARGE SCALE GENOMIC DNA]</scope>
    <source>
        <strain evidence="3 4">PLY_AMNH</strain>
    </source>
</reference>
<feature type="compositionally biased region" description="Basic residues" evidence="2">
    <location>
        <begin position="351"/>
        <end position="360"/>
    </location>
</feature>
<feature type="compositionally biased region" description="Low complexity" evidence="2">
    <location>
        <begin position="332"/>
        <end position="343"/>
    </location>
</feature>
<evidence type="ECO:0000313" key="3">
    <source>
        <dbReference type="EMBL" id="KAK3232653.1"/>
    </source>
</evidence>
<keyword evidence="1" id="KW-0175">Coiled coil</keyword>